<evidence type="ECO:0000256" key="2">
    <source>
        <dbReference type="ARBA" id="ARBA00007163"/>
    </source>
</evidence>
<evidence type="ECO:0000256" key="3">
    <source>
        <dbReference type="ARBA" id="ARBA00023015"/>
    </source>
</evidence>
<dbReference type="GO" id="GO:0006986">
    <property type="term" value="P:response to unfolded protein"/>
    <property type="evidence" value="ECO:0007669"/>
    <property type="project" value="UniProtKB-KW"/>
</dbReference>
<feature type="transmembrane region" description="Helical" evidence="10">
    <location>
        <begin position="419"/>
        <end position="438"/>
    </location>
</feature>
<organism evidence="12 13">
    <name type="scientific">Aspergillus thermomutatus</name>
    <name type="common">Neosartorya pseudofischeri</name>
    <dbReference type="NCBI Taxonomy" id="41047"/>
    <lineage>
        <taxon>Eukaryota</taxon>
        <taxon>Fungi</taxon>
        <taxon>Dikarya</taxon>
        <taxon>Ascomycota</taxon>
        <taxon>Pezizomycotina</taxon>
        <taxon>Eurotiomycetes</taxon>
        <taxon>Eurotiomycetidae</taxon>
        <taxon>Eurotiales</taxon>
        <taxon>Aspergillaceae</taxon>
        <taxon>Aspergillus</taxon>
        <taxon>Aspergillus subgen. Fumigati</taxon>
    </lineage>
</organism>
<dbReference type="GO" id="GO:0045944">
    <property type="term" value="P:positive regulation of transcription by RNA polymerase II"/>
    <property type="evidence" value="ECO:0007669"/>
    <property type="project" value="InterPro"/>
</dbReference>
<dbReference type="OrthoDB" id="674948at2759"/>
<evidence type="ECO:0000256" key="9">
    <source>
        <dbReference type="SAM" id="MobiDB-lite"/>
    </source>
</evidence>
<dbReference type="PANTHER" id="PTHR46714:SF6">
    <property type="entry name" value="TRANSCRIPTIONAL ACTIVATOR HAC1"/>
    <property type="match status" value="1"/>
</dbReference>
<evidence type="ECO:0000313" key="12">
    <source>
        <dbReference type="EMBL" id="RHZ63220.1"/>
    </source>
</evidence>
<dbReference type="VEuPathDB" id="FungiDB:CDV56_105506"/>
<feature type="compositionally biased region" description="Basic and acidic residues" evidence="9">
    <location>
        <begin position="35"/>
        <end position="48"/>
    </location>
</feature>
<dbReference type="RefSeq" id="XP_026617082.1">
    <property type="nucleotide sequence ID" value="XM_026759125.1"/>
</dbReference>
<evidence type="ECO:0000313" key="13">
    <source>
        <dbReference type="Proteomes" id="UP000215305"/>
    </source>
</evidence>
<dbReference type="SMART" id="SM00338">
    <property type="entry name" value="BRLZ"/>
    <property type="match status" value="1"/>
</dbReference>
<feature type="compositionally biased region" description="Basic and acidic residues" evidence="9">
    <location>
        <begin position="74"/>
        <end position="88"/>
    </location>
</feature>
<dbReference type="GO" id="GO:0003677">
    <property type="term" value="F:DNA binding"/>
    <property type="evidence" value="ECO:0007669"/>
    <property type="project" value="UniProtKB-KW"/>
</dbReference>
<protein>
    <recommendedName>
        <fullName evidence="11">BZIP domain-containing protein</fullName>
    </recommendedName>
</protein>
<dbReference type="FunFam" id="1.20.5.170:FF:000101">
    <property type="entry name" value="BZIP transcription factor HacA"/>
    <property type="match status" value="1"/>
</dbReference>
<keyword evidence="7" id="KW-0539">Nucleus</keyword>
<comment type="subcellular location">
    <subcellularLocation>
        <location evidence="1">Nucleus</location>
    </subcellularLocation>
</comment>
<keyword evidence="3" id="KW-0805">Transcription regulation</keyword>
<feature type="compositionally biased region" description="Low complexity" evidence="9">
    <location>
        <begin position="159"/>
        <end position="169"/>
    </location>
</feature>
<dbReference type="Pfam" id="PF07716">
    <property type="entry name" value="bZIP_2"/>
    <property type="match status" value="1"/>
</dbReference>
<sequence>MEDNYTSVVESLPGTPASAIPLLTVSPADTSLKAPETKVQETKTEEKKPPKKRKSWGQELPVPKTNLPPRKRAKTDDEKEQRRIERVLRNRAAAQTSRERKRLEMEKLENEKIQMEQQNQFLLQRLSQMEAENNRLSQQLAQLTAEVRGSRSSTPKPGSPATASPTLTPTLFKQEGDELPLERIPFPTPSITDYSPTLQPSSLAESSDVTQHPAAVLCDLQCQLADSKDLEVPSPSLTSALALNMTLQVTLQLLFLTMTSAAYSTVIHPLSQILRSLKTGSPLTFSTREIYQHFHLILWLISTPSLSPSKASSRPTVFRMRLLTRLLACNPALARPLRDATGRALQLAVSESVSRGTWSAGDDAGRLNWESLLTIAWAIDHFERTRGRRQILFGAKLERGARRDTLVYLFNREQLATEMLVVLLFLKMILFHVLLDFWRSNFWEDSRRLSPTSEIGMTLPRSFDSRINDIPTYPNRELGITAALLPPALPPPTNLSIQLRFVTSHSGYLIAISSLLILTILFCTWISAKMVRKDPIFEARTNVKETEKKYLTNFPHLQLHSNRLKKEAARAEATFKSEKAKADKAMKNREFQIARIHAASAVREKRRQVALRAEAARADVIINELKAAQSTRDTSRTLALASRGLDAASKSVNLENLVSHANNFLARSEDFKIASSAIEDVAQGVSMQEYGAEGETEVDRLMEQLADDAGVDMRLALDADTAPKEDVKEQKQADSELEDGLGARLRALRAAS</sequence>
<comment type="similarity">
    <text evidence="2">Belongs to the bZIP family.</text>
</comment>
<feature type="region of interest" description="Disordered" evidence="9">
    <location>
        <begin position="1"/>
        <end position="20"/>
    </location>
</feature>
<dbReference type="Gene3D" id="1.20.5.170">
    <property type="match status" value="1"/>
</dbReference>
<dbReference type="InterPro" id="IPR046347">
    <property type="entry name" value="bZIP_sf"/>
</dbReference>
<gene>
    <name evidence="12" type="ORF">CDV56_105506</name>
</gene>
<feature type="transmembrane region" description="Helical" evidence="10">
    <location>
        <begin position="508"/>
        <end position="528"/>
    </location>
</feature>
<keyword evidence="10" id="KW-0812">Transmembrane</keyword>
<feature type="compositionally biased region" description="Basic and acidic residues" evidence="9">
    <location>
        <begin position="720"/>
        <end position="734"/>
    </location>
</feature>
<dbReference type="STRING" id="41047.A0A397HRT6"/>
<evidence type="ECO:0000256" key="1">
    <source>
        <dbReference type="ARBA" id="ARBA00004123"/>
    </source>
</evidence>
<dbReference type="InterPro" id="IPR004827">
    <property type="entry name" value="bZIP"/>
</dbReference>
<dbReference type="InterPro" id="IPR044280">
    <property type="entry name" value="Hac1/HY5"/>
</dbReference>
<dbReference type="PANTHER" id="PTHR46714">
    <property type="entry name" value="TRANSCRIPTIONAL ACTIVATOR HAC1"/>
    <property type="match status" value="1"/>
</dbReference>
<dbReference type="GeneID" id="38127480"/>
<dbReference type="PROSITE" id="PS00036">
    <property type="entry name" value="BZIP_BASIC"/>
    <property type="match status" value="1"/>
</dbReference>
<feature type="region of interest" description="Disordered" evidence="9">
    <location>
        <begin position="26"/>
        <end position="103"/>
    </location>
</feature>
<dbReference type="GO" id="GO:0000981">
    <property type="term" value="F:DNA-binding transcription factor activity, RNA polymerase II-specific"/>
    <property type="evidence" value="ECO:0007669"/>
    <property type="project" value="InterPro"/>
</dbReference>
<keyword evidence="8" id="KW-0175">Coiled coil</keyword>
<dbReference type="PROSITE" id="PS50217">
    <property type="entry name" value="BZIP"/>
    <property type="match status" value="1"/>
</dbReference>
<evidence type="ECO:0000256" key="10">
    <source>
        <dbReference type="SAM" id="Phobius"/>
    </source>
</evidence>
<evidence type="ECO:0000256" key="5">
    <source>
        <dbReference type="ARBA" id="ARBA00023163"/>
    </source>
</evidence>
<dbReference type="Gene3D" id="6.10.140.1230">
    <property type="match status" value="1"/>
</dbReference>
<dbReference type="EMBL" id="NKHU02000030">
    <property type="protein sequence ID" value="RHZ63220.1"/>
    <property type="molecule type" value="Genomic_DNA"/>
</dbReference>
<evidence type="ECO:0000256" key="7">
    <source>
        <dbReference type="ARBA" id="ARBA00023242"/>
    </source>
</evidence>
<feature type="coiled-coil region" evidence="8">
    <location>
        <begin position="561"/>
        <end position="588"/>
    </location>
</feature>
<proteinExistence type="inferred from homology"/>
<keyword evidence="10" id="KW-0472">Membrane</keyword>
<keyword evidence="10" id="KW-1133">Transmembrane helix</keyword>
<feature type="domain" description="BZIP" evidence="11">
    <location>
        <begin position="80"/>
        <end position="143"/>
    </location>
</feature>
<dbReference type="CDD" id="cd14710">
    <property type="entry name" value="bZIP_HAC1-like"/>
    <property type="match status" value="1"/>
</dbReference>
<evidence type="ECO:0000259" key="11">
    <source>
        <dbReference type="PROSITE" id="PS50217"/>
    </source>
</evidence>
<dbReference type="SUPFAM" id="SSF57959">
    <property type="entry name" value="Leucine zipper domain"/>
    <property type="match status" value="1"/>
</dbReference>
<keyword evidence="6" id="KW-0834">Unfolded protein response</keyword>
<evidence type="ECO:0000256" key="8">
    <source>
        <dbReference type="SAM" id="Coils"/>
    </source>
</evidence>
<keyword evidence="4" id="KW-0238">DNA-binding</keyword>
<feature type="region of interest" description="Disordered" evidence="9">
    <location>
        <begin position="144"/>
        <end position="169"/>
    </location>
</feature>
<evidence type="ECO:0000256" key="6">
    <source>
        <dbReference type="ARBA" id="ARBA00023230"/>
    </source>
</evidence>
<dbReference type="AlphaFoldDB" id="A0A397HRT6"/>
<keyword evidence="13" id="KW-1185">Reference proteome</keyword>
<accession>A0A397HRT6</accession>
<reference evidence="12" key="1">
    <citation type="submission" date="2018-08" db="EMBL/GenBank/DDBJ databases">
        <title>Draft genome sequence of azole-resistant Aspergillus thermomutatus (Neosartorya pseudofischeri) strain HMR AF 39, isolated from a human nasal aspirate.</title>
        <authorList>
            <person name="Parent-Michaud M."/>
            <person name="Dufresne P.J."/>
            <person name="Fournier E."/>
            <person name="Martineau C."/>
            <person name="Moreira S."/>
            <person name="Perkins V."/>
            <person name="De Repentigny L."/>
            <person name="Dufresne S.F."/>
        </authorList>
    </citation>
    <scope>NUCLEOTIDE SEQUENCE [LARGE SCALE GENOMIC DNA]</scope>
    <source>
        <strain evidence="12">HMR AF 39</strain>
    </source>
</reference>
<dbReference type="GO" id="GO:0005634">
    <property type="term" value="C:nucleus"/>
    <property type="evidence" value="ECO:0007669"/>
    <property type="project" value="UniProtKB-SubCell"/>
</dbReference>
<name>A0A397HRT6_ASPTH</name>
<comment type="caution">
    <text evidence="12">The sequence shown here is derived from an EMBL/GenBank/DDBJ whole genome shotgun (WGS) entry which is preliminary data.</text>
</comment>
<evidence type="ECO:0000256" key="4">
    <source>
        <dbReference type="ARBA" id="ARBA00023125"/>
    </source>
</evidence>
<keyword evidence="5" id="KW-0804">Transcription</keyword>
<dbReference type="Proteomes" id="UP000215305">
    <property type="component" value="Unassembled WGS sequence"/>
</dbReference>
<feature type="region of interest" description="Disordered" evidence="9">
    <location>
        <begin position="720"/>
        <end position="739"/>
    </location>
</feature>